<evidence type="ECO:0000256" key="3">
    <source>
        <dbReference type="ARBA" id="ARBA00022989"/>
    </source>
</evidence>
<comment type="function">
    <text evidence="5">Plays a role in cell envelope biogenesis, maintenance of cell envelope integrity and membrane homeostasis.</text>
</comment>
<evidence type="ECO:0000256" key="1">
    <source>
        <dbReference type="ARBA" id="ARBA00022475"/>
    </source>
</evidence>
<evidence type="ECO:0000313" key="7">
    <source>
        <dbReference type="Proteomes" id="UP000315344"/>
    </source>
</evidence>
<organism evidence="6 7">
    <name type="scientific">Paracoccus denitrificans</name>
    <dbReference type="NCBI Taxonomy" id="266"/>
    <lineage>
        <taxon>Bacteria</taxon>
        <taxon>Pseudomonadati</taxon>
        <taxon>Pseudomonadota</taxon>
        <taxon>Alphaproteobacteria</taxon>
        <taxon>Rhodobacterales</taxon>
        <taxon>Paracoccaceae</taxon>
        <taxon>Paracoccus</taxon>
    </lineage>
</organism>
<dbReference type="PANTHER" id="PTHR36917:SF1">
    <property type="entry name" value="INNER MEMBRANE-SPANNING PROTEIN YCIB"/>
    <property type="match status" value="1"/>
</dbReference>
<keyword evidence="2 5" id="KW-0812">Transmembrane</keyword>
<evidence type="ECO:0000256" key="2">
    <source>
        <dbReference type="ARBA" id="ARBA00022692"/>
    </source>
</evidence>
<keyword evidence="1 5" id="KW-1003">Cell membrane</keyword>
<accession>A0A533ICU3</accession>
<feature type="transmembrane region" description="Helical" evidence="5">
    <location>
        <begin position="39"/>
        <end position="61"/>
    </location>
</feature>
<comment type="caution">
    <text evidence="6">The sequence shown here is derived from an EMBL/GenBank/DDBJ whole genome shotgun (WGS) entry which is preliminary data.</text>
</comment>
<feature type="transmembrane region" description="Helical" evidence="5">
    <location>
        <begin position="6"/>
        <end position="27"/>
    </location>
</feature>
<protein>
    <recommendedName>
        <fullName evidence="5">Inner membrane-spanning protein YciB</fullName>
    </recommendedName>
</protein>
<keyword evidence="3 5" id="KW-1133">Transmembrane helix</keyword>
<keyword evidence="5" id="KW-0997">Cell inner membrane</keyword>
<evidence type="ECO:0000313" key="6">
    <source>
        <dbReference type="EMBL" id="TKW67458.1"/>
    </source>
</evidence>
<name>A0A533ICU3_PARDE</name>
<feature type="transmembrane region" description="Helical" evidence="5">
    <location>
        <begin position="100"/>
        <end position="119"/>
    </location>
</feature>
<dbReference type="PANTHER" id="PTHR36917">
    <property type="entry name" value="INTRACELLULAR SEPTATION PROTEIN A-RELATED"/>
    <property type="match status" value="1"/>
</dbReference>
<dbReference type="Pfam" id="PF04279">
    <property type="entry name" value="IspA"/>
    <property type="match status" value="1"/>
</dbReference>
<comment type="similarity">
    <text evidence="5">Belongs to the YciB family.</text>
</comment>
<dbReference type="GO" id="GO:0005886">
    <property type="term" value="C:plasma membrane"/>
    <property type="evidence" value="ECO:0007669"/>
    <property type="project" value="UniProtKB-SubCell"/>
</dbReference>
<dbReference type="HAMAP" id="MF_00189">
    <property type="entry name" value="YciB"/>
    <property type="match status" value="1"/>
</dbReference>
<evidence type="ECO:0000256" key="5">
    <source>
        <dbReference type="HAMAP-Rule" id="MF_00189"/>
    </source>
</evidence>
<sequence>MKEVKPWVKPALEYGPLILFFAVFMVLRDRTITLGGTAYNGFIVATMIFIPVLVLTTFALWRLTGRISAMQLLTLALVVVFGGLTIWLNDERFLKMKVTIIYATFAGLLALGLVLRKNWLELVMGEALPMQHEGWMKLTFRMVLLFAGLAIANELVWRNMSDTAWVNFKTFGLPIIMFAFFMGNARLFSAYALEKED</sequence>
<evidence type="ECO:0000256" key="4">
    <source>
        <dbReference type="ARBA" id="ARBA00023136"/>
    </source>
</evidence>
<gene>
    <name evidence="5" type="primary">yciB</name>
    <name evidence="6" type="ORF">DI616_07390</name>
</gene>
<dbReference type="AlphaFoldDB" id="A0A533ICU3"/>
<feature type="transmembrane region" description="Helical" evidence="5">
    <location>
        <begin position="139"/>
        <end position="158"/>
    </location>
</feature>
<dbReference type="Proteomes" id="UP000315344">
    <property type="component" value="Unassembled WGS sequence"/>
</dbReference>
<dbReference type="InterPro" id="IPR006008">
    <property type="entry name" value="YciB"/>
</dbReference>
<reference evidence="6 7" key="1">
    <citation type="journal article" date="2017" name="Nat. Commun.">
        <title>In situ click chemistry generation of cyclooxygenase-2 inhibitors.</title>
        <authorList>
            <person name="Bhardwaj A."/>
            <person name="Kaur J."/>
            <person name="Wuest M."/>
            <person name="Wuest F."/>
        </authorList>
    </citation>
    <scope>NUCLEOTIDE SEQUENCE [LARGE SCALE GENOMIC DNA]</scope>
    <source>
        <strain evidence="6">S2_012_000_R3_94</strain>
    </source>
</reference>
<feature type="transmembrane region" description="Helical" evidence="5">
    <location>
        <begin position="67"/>
        <end position="88"/>
    </location>
</feature>
<proteinExistence type="inferred from homology"/>
<dbReference type="EMBL" id="VAFL01000004">
    <property type="protein sequence ID" value="TKW67458.1"/>
    <property type="molecule type" value="Genomic_DNA"/>
</dbReference>
<keyword evidence="4 5" id="KW-0472">Membrane</keyword>
<feature type="transmembrane region" description="Helical" evidence="5">
    <location>
        <begin position="170"/>
        <end position="193"/>
    </location>
</feature>
<comment type="subcellular location">
    <subcellularLocation>
        <location evidence="5">Cell inner membrane</location>
        <topology evidence="5">Multi-pass membrane protein</topology>
    </subcellularLocation>
</comment>